<proteinExistence type="predicted"/>
<comment type="caution">
    <text evidence="2">The sequence shown here is derived from an EMBL/GenBank/DDBJ whole genome shotgun (WGS) entry which is preliminary data.</text>
</comment>
<organism evidence="2 3">
    <name type="scientific">Drosophila gunungcola</name>
    <name type="common">fruit fly</name>
    <dbReference type="NCBI Taxonomy" id="103775"/>
    <lineage>
        <taxon>Eukaryota</taxon>
        <taxon>Metazoa</taxon>
        <taxon>Ecdysozoa</taxon>
        <taxon>Arthropoda</taxon>
        <taxon>Hexapoda</taxon>
        <taxon>Insecta</taxon>
        <taxon>Pterygota</taxon>
        <taxon>Neoptera</taxon>
        <taxon>Endopterygota</taxon>
        <taxon>Diptera</taxon>
        <taxon>Brachycera</taxon>
        <taxon>Muscomorpha</taxon>
        <taxon>Ephydroidea</taxon>
        <taxon>Drosophilidae</taxon>
        <taxon>Drosophila</taxon>
        <taxon>Sophophora</taxon>
    </lineage>
</organism>
<reference evidence="2" key="1">
    <citation type="journal article" date="2023" name="Genome Biol. Evol.">
        <title>Long-read-based Genome Assembly of Drosophila gunungcola Reveals Fewer Chemosensory Genes in Flower-breeding Species.</title>
        <authorList>
            <person name="Negi A."/>
            <person name="Liao B.Y."/>
            <person name="Yeh S.D."/>
        </authorList>
    </citation>
    <scope>NUCLEOTIDE SEQUENCE</scope>
    <source>
        <strain evidence="2">Sukarami</strain>
    </source>
</reference>
<dbReference type="EMBL" id="JAMKOV010000002">
    <property type="protein sequence ID" value="KAI8042947.1"/>
    <property type="molecule type" value="Genomic_DNA"/>
</dbReference>
<name>A0A9Q0BSC4_9MUSC</name>
<keyword evidence="1" id="KW-0812">Transmembrane</keyword>
<evidence type="ECO:0000313" key="2">
    <source>
        <dbReference type="EMBL" id="KAI8042947.1"/>
    </source>
</evidence>
<keyword evidence="1" id="KW-0472">Membrane</keyword>
<dbReference type="Proteomes" id="UP001059596">
    <property type="component" value="Unassembled WGS sequence"/>
</dbReference>
<dbReference type="AlphaFoldDB" id="A0A9Q0BSC4"/>
<evidence type="ECO:0000313" key="3">
    <source>
        <dbReference type="Proteomes" id="UP001059596"/>
    </source>
</evidence>
<gene>
    <name evidence="2" type="ORF">M5D96_004271</name>
</gene>
<evidence type="ECO:0000256" key="1">
    <source>
        <dbReference type="SAM" id="Phobius"/>
    </source>
</evidence>
<keyword evidence="1" id="KW-1133">Transmembrane helix</keyword>
<feature type="transmembrane region" description="Helical" evidence="1">
    <location>
        <begin position="15"/>
        <end position="37"/>
    </location>
</feature>
<accession>A0A9Q0BSC4</accession>
<sequence length="76" mass="8682">MGFVYDSFTSLRRGGVFIIICIFTVLLRQLSIGRFFYSNSFVALLPSGNYKSQPNKEQAKKQVKPVFLMTVKLRSV</sequence>
<protein>
    <submittedName>
        <fullName evidence="2">Uncharacterized protein</fullName>
    </submittedName>
</protein>
<keyword evidence="3" id="KW-1185">Reference proteome</keyword>